<dbReference type="EMBL" id="CP093349">
    <property type="protein sequence ID" value="WOH10451.1"/>
    <property type="molecule type" value="Genomic_DNA"/>
</dbReference>
<dbReference type="GO" id="GO:0005634">
    <property type="term" value="C:nucleus"/>
    <property type="evidence" value="ECO:0007669"/>
    <property type="project" value="UniProtKB-SubCell"/>
</dbReference>
<evidence type="ECO:0000313" key="8">
    <source>
        <dbReference type="Proteomes" id="UP000077755"/>
    </source>
</evidence>
<organism evidence="6">
    <name type="scientific">Daucus carota subsp. sativus</name>
    <name type="common">Carrot</name>
    <dbReference type="NCBI Taxonomy" id="79200"/>
    <lineage>
        <taxon>Eukaryota</taxon>
        <taxon>Viridiplantae</taxon>
        <taxon>Streptophyta</taxon>
        <taxon>Embryophyta</taxon>
        <taxon>Tracheophyta</taxon>
        <taxon>Spermatophyta</taxon>
        <taxon>Magnoliopsida</taxon>
        <taxon>eudicotyledons</taxon>
        <taxon>Gunneridae</taxon>
        <taxon>Pentapetalae</taxon>
        <taxon>asterids</taxon>
        <taxon>campanulids</taxon>
        <taxon>Apiales</taxon>
        <taxon>Apiaceae</taxon>
        <taxon>Apioideae</taxon>
        <taxon>Scandiceae</taxon>
        <taxon>Daucinae</taxon>
        <taxon>Daucus</taxon>
        <taxon>Daucus sect. Daucus</taxon>
    </lineage>
</organism>
<evidence type="ECO:0000313" key="6">
    <source>
        <dbReference type="EMBL" id="KZM88974.1"/>
    </source>
</evidence>
<keyword evidence="2" id="KW-0238">DNA-binding</keyword>
<feature type="domain" description="Myb-like" evidence="4">
    <location>
        <begin position="9"/>
        <end position="79"/>
    </location>
</feature>
<protein>
    <submittedName>
        <fullName evidence="6">Uncharacterized protein</fullName>
    </submittedName>
</protein>
<evidence type="ECO:0000256" key="1">
    <source>
        <dbReference type="ARBA" id="ARBA00004123"/>
    </source>
</evidence>
<dbReference type="SUPFAM" id="SSF46689">
    <property type="entry name" value="Homeodomain-like"/>
    <property type="match status" value="1"/>
</dbReference>
<dbReference type="AlphaFoldDB" id="A0A164UJU7"/>
<dbReference type="Gramene" id="KZM88974">
    <property type="protein sequence ID" value="KZM88974"/>
    <property type="gene ID" value="DCAR_026049"/>
</dbReference>
<dbReference type="PANTHER" id="PTHR10641:SF1387">
    <property type="entry name" value="OS08G0486300 PROTEIN"/>
    <property type="match status" value="1"/>
</dbReference>
<evidence type="ECO:0000256" key="3">
    <source>
        <dbReference type="ARBA" id="ARBA00023242"/>
    </source>
</evidence>
<keyword evidence="3" id="KW-0539">Nucleus</keyword>
<sequence>MGRPLMGKESVASRGQWSPEEDLVLASYVQENGSCNWQYVPKNTVFILIYAYICRWAAIANHLPGRTDNDIKNHWNKHLKKIAEITQDNYSDKHRYGSSSNVTTNARHQAPSHTTTLPLVSLGLRSPPSTVATGPLLSPDCMSFKSSCGRNLRAHRSLADPANHDQFRSQAAPVTPTFSYPHEPYVFNCENIAIWLQMWNKQDH</sequence>
<dbReference type="Pfam" id="PF00249">
    <property type="entry name" value="Myb_DNA-binding"/>
    <property type="match status" value="1"/>
</dbReference>
<dbReference type="PROSITE" id="PS50090">
    <property type="entry name" value="MYB_LIKE"/>
    <property type="match status" value="1"/>
</dbReference>
<reference evidence="6" key="1">
    <citation type="journal article" date="2016" name="Nat. Genet.">
        <title>A high-quality carrot genome assembly provides new insights into carotenoid accumulation and asterid genome evolution.</title>
        <authorList>
            <person name="Iorizzo M."/>
            <person name="Ellison S."/>
            <person name="Senalik D."/>
            <person name="Zeng P."/>
            <person name="Satapoomin P."/>
            <person name="Huang J."/>
            <person name="Bowman M."/>
            <person name="Iovene M."/>
            <person name="Sanseverino W."/>
            <person name="Cavagnaro P."/>
            <person name="Yildiz M."/>
            <person name="Macko-Podgorni A."/>
            <person name="Moranska E."/>
            <person name="Grzebelus E."/>
            <person name="Grzebelus D."/>
            <person name="Ashrafi H."/>
            <person name="Zheng Z."/>
            <person name="Cheng S."/>
            <person name="Spooner D."/>
            <person name="Van Deynze A."/>
            <person name="Simon P."/>
        </authorList>
    </citation>
    <scope>NUCLEOTIDE SEQUENCE [LARGE SCALE GENOMIC DNA]</scope>
    <source>
        <tissue evidence="6">Leaf</tissue>
    </source>
</reference>
<dbReference type="EMBL" id="LNRQ01000007">
    <property type="protein sequence ID" value="KZM88974.1"/>
    <property type="molecule type" value="Genomic_DNA"/>
</dbReference>
<evidence type="ECO:0000259" key="4">
    <source>
        <dbReference type="PROSITE" id="PS50090"/>
    </source>
</evidence>
<gene>
    <name evidence="6" type="ORF">DCAR_026049</name>
    <name evidence="7" type="ORF">DCAR_0729920</name>
</gene>
<dbReference type="Proteomes" id="UP000077755">
    <property type="component" value="Chromosome 7"/>
</dbReference>
<accession>A0A164UJU7</accession>
<dbReference type="InterPro" id="IPR009057">
    <property type="entry name" value="Homeodomain-like_sf"/>
</dbReference>
<dbReference type="PROSITE" id="PS51294">
    <property type="entry name" value="HTH_MYB"/>
    <property type="match status" value="1"/>
</dbReference>
<dbReference type="CDD" id="cd00167">
    <property type="entry name" value="SANT"/>
    <property type="match status" value="1"/>
</dbReference>
<evidence type="ECO:0000313" key="7">
    <source>
        <dbReference type="EMBL" id="WOH10451.1"/>
    </source>
</evidence>
<feature type="domain" description="HTH myb-type" evidence="5">
    <location>
        <begin position="55"/>
        <end position="83"/>
    </location>
</feature>
<dbReference type="Gene3D" id="1.10.10.60">
    <property type="entry name" value="Homeodomain-like"/>
    <property type="match status" value="1"/>
</dbReference>
<reference evidence="7" key="2">
    <citation type="submission" date="2022-03" db="EMBL/GenBank/DDBJ databases">
        <title>Draft title - Genomic analysis of global carrot germplasm unveils the trajectory of domestication and the origin of high carotenoid orange carrot.</title>
        <authorList>
            <person name="Iorizzo M."/>
            <person name="Ellison S."/>
            <person name="Senalik D."/>
            <person name="Macko-Podgorni A."/>
            <person name="Grzebelus D."/>
            <person name="Bostan H."/>
            <person name="Rolling W."/>
            <person name="Curaba J."/>
            <person name="Simon P."/>
        </authorList>
    </citation>
    <scope>NUCLEOTIDE SEQUENCE</scope>
    <source>
        <tissue evidence="7">Leaf</tissue>
    </source>
</reference>
<dbReference type="InterPro" id="IPR015495">
    <property type="entry name" value="Myb_TF_plants"/>
</dbReference>
<dbReference type="SMART" id="SM00717">
    <property type="entry name" value="SANT"/>
    <property type="match status" value="1"/>
</dbReference>
<evidence type="ECO:0000256" key="2">
    <source>
        <dbReference type="ARBA" id="ARBA00023125"/>
    </source>
</evidence>
<dbReference type="PANTHER" id="PTHR10641">
    <property type="entry name" value="MYB FAMILY TRANSCRIPTION FACTOR"/>
    <property type="match status" value="1"/>
</dbReference>
<comment type="subcellular location">
    <subcellularLocation>
        <location evidence="1">Nucleus</location>
    </subcellularLocation>
</comment>
<keyword evidence="8" id="KW-1185">Reference proteome</keyword>
<dbReference type="InterPro" id="IPR001005">
    <property type="entry name" value="SANT/Myb"/>
</dbReference>
<dbReference type="InterPro" id="IPR017930">
    <property type="entry name" value="Myb_dom"/>
</dbReference>
<evidence type="ECO:0000259" key="5">
    <source>
        <dbReference type="PROSITE" id="PS51294"/>
    </source>
</evidence>
<name>A0A164UJU7_DAUCS</name>
<proteinExistence type="predicted"/>
<dbReference type="GO" id="GO:0003677">
    <property type="term" value="F:DNA binding"/>
    <property type="evidence" value="ECO:0007669"/>
    <property type="project" value="UniProtKB-KW"/>
</dbReference>